<evidence type="ECO:0000259" key="2">
    <source>
        <dbReference type="Pfam" id="PF12849"/>
    </source>
</evidence>
<evidence type="ECO:0000313" key="4">
    <source>
        <dbReference type="Proteomes" id="UP001304300"/>
    </source>
</evidence>
<protein>
    <recommendedName>
        <fullName evidence="2">PBP domain-containing protein</fullName>
    </recommendedName>
</protein>
<dbReference type="PANTHER" id="PTHR30570">
    <property type="entry name" value="PERIPLASMIC PHOSPHATE BINDING COMPONENT OF PHOSPHATE ABC TRANSPORTER"/>
    <property type="match status" value="1"/>
</dbReference>
<dbReference type="EMBL" id="CP136920">
    <property type="protein sequence ID" value="WOO40933.1"/>
    <property type="molecule type" value="Genomic_DNA"/>
</dbReference>
<dbReference type="RefSeq" id="WP_317833192.1">
    <property type="nucleotide sequence ID" value="NZ_CP136920.1"/>
</dbReference>
<proteinExistence type="predicted"/>
<feature type="domain" description="PBP" evidence="2">
    <location>
        <begin position="41"/>
        <end position="264"/>
    </location>
</feature>
<dbReference type="KEGG" id="puo:RZN69_20115"/>
<reference evidence="3 4" key="1">
    <citation type="submission" date="2023-10" db="EMBL/GenBank/DDBJ databases">
        <title>Rubellicoccus peritrichatus gen. nov., sp. nov., isolated from an algae of coral reef tank.</title>
        <authorList>
            <person name="Luo J."/>
        </authorList>
    </citation>
    <scope>NUCLEOTIDE SEQUENCE [LARGE SCALE GENOMIC DNA]</scope>
    <source>
        <strain evidence="3 4">CR14</strain>
    </source>
</reference>
<evidence type="ECO:0000313" key="3">
    <source>
        <dbReference type="EMBL" id="WOO40933.1"/>
    </source>
</evidence>
<dbReference type="InterPro" id="IPR050811">
    <property type="entry name" value="Phosphate_ABC_transporter"/>
</dbReference>
<evidence type="ECO:0000256" key="1">
    <source>
        <dbReference type="ARBA" id="ARBA00022729"/>
    </source>
</evidence>
<dbReference type="SUPFAM" id="SSF53850">
    <property type="entry name" value="Periplasmic binding protein-like II"/>
    <property type="match status" value="1"/>
</dbReference>
<keyword evidence="1" id="KW-0732">Signal</keyword>
<dbReference type="Proteomes" id="UP001304300">
    <property type="component" value="Chromosome"/>
</dbReference>
<dbReference type="Gene3D" id="3.40.190.10">
    <property type="entry name" value="Periplasmic binding protein-like II"/>
    <property type="match status" value="2"/>
</dbReference>
<sequence length="293" mass="31198">MYLPLLLTGFLLIAIGLRAEKGAEDALVGSDLLSEPLIGPLEEFAKKSEIELSLDFIGSLPAINALHDGDATIGLIAIPQGDPLPEDRLRLIPFAYQVAFVLFNANNPLSELSIPELARIYALNASPHIDRWGQLDAGGALMTRTVQPFISSPQGSVVTELFKSEALSSRSIGSSVAMLTSSSELIDLISADLGAIGVSNRPASGSETKSISISTGEAGSFAFGPTPENIYYGDYPLRLPFYIAVPTGDLPKQREIIAFLLSDEVASVLEKAGFVPLSENVRKRTLLGLDIGE</sequence>
<dbReference type="PANTHER" id="PTHR30570:SF1">
    <property type="entry name" value="PHOSPHATE-BINDING PROTEIN PSTS"/>
    <property type="match status" value="1"/>
</dbReference>
<gene>
    <name evidence="3" type="ORF">RZN69_20115</name>
</gene>
<name>A0AAQ3LCC0_9BACT</name>
<accession>A0AAQ3LCC0</accession>
<dbReference type="AlphaFoldDB" id="A0AAQ3LCC0"/>
<keyword evidence="4" id="KW-1185">Reference proteome</keyword>
<dbReference type="Pfam" id="PF12849">
    <property type="entry name" value="PBP_like_2"/>
    <property type="match status" value="1"/>
</dbReference>
<dbReference type="InterPro" id="IPR024370">
    <property type="entry name" value="PBP_domain"/>
</dbReference>
<organism evidence="3 4">
    <name type="scientific">Rubellicoccus peritrichatus</name>
    <dbReference type="NCBI Taxonomy" id="3080537"/>
    <lineage>
        <taxon>Bacteria</taxon>
        <taxon>Pseudomonadati</taxon>
        <taxon>Verrucomicrobiota</taxon>
        <taxon>Opitutia</taxon>
        <taxon>Puniceicoccales</taxon>
        <taxon>Cerasicoccaceae</taxon>
        <taxon>Rubellicoccus</taxon>
    </lineage>
</organism>